<dbReference type="NCBIfam" id="TIGR03511">
    <property type="entry name" value="GldH_lipo"/>
    <property type="match status" value="1"/>
</dbReference>
<name>A0A098LK33_9BACT</name>
<proteinExistence type="predicted"/>
<sequence>MPDNKWDEDKELIFDFEVPDHRQMYNVLYNVRYSVDYPFYNLYVKYNLLDSAGRELNQKLQGMDLMDSKTGKPFGKGVGGVYDFRVLALPSYVFPYSGKYKLKVRQYMRQNPLPQIYSFGLRVEKAGA</sequence>
<dbReference type="EMBL" id="BBLT01000012">
    <property type="protein sequence ID" value="GAL87305.1"/>
    <property type="molecule type" value="Genomic_DNA"/>
</dbReference>
<comment type="caution">
    <text evidence="1">The sequence shown here is derived from an EMBL/GenBank/DDBJ whole genome shotgun (WGS) entry which is preliminary data.</text>
</comment>
<dbReference type="STRING" id="153721.MYP_4535"/>
<dbReference type="InterPro" id="IPR020018">
    <property type="entry name" value="Motility-assoc_lipoprot_GldH"/>
</dbReference>
<dbReference type="Proteomes" id="UP000030185">
    <property type="component" value="Unassembled WGS sequence"/>
</dbReference>
<gene>
    <name evidence="1" type="ORF">MYP_4535</name>
</gene>
<evidence type="ECO:0000313" key="1">
    <source>
        <dbReference type="EMBL" id="GAL87305.1"/>
    </source>
</evidence>
<evidence type="ECO:0000313" key="2">
    <source>
        <dbReference type="Proteomes" id="UP000030185"/>
    </source>
</evidence>
<accession>A0A098LK33</accession>
<dbReference type="AlphaFoldDB" id="A0A098LK33"/>
<dbReference type="eggNOG" id="ENOG50313I2">
    <property type="taxonomic scope" value="Bacteria"/>
</dbReference>
<dbReference type="Pfam" id="PF14109">
    <property type="entry name" value="GldH_lipo"/>
    <property type="match status" value="1"/>
</dbReference>
<reference evidence="1 2" key="1">
    <citation type="submission" date="2014-09" db="EMBL/GenBank/DDBJ databases">
        <title>Sporocytophaga myxococcoides PG-01 genome sequencing.</title>
        <authorList>
            <person name="Liu L."/>
            <person name="Gao P.J."/>
            <person name="Chen G.J."/>
            <person name="Wang L.S."/>
        </authorList>
    </citation>
    <scope>NUCLEOTIDE SEQUENCE [LARGE SCALE GENOMIC DNA]</scope>
    <source>
        <strain evidence="1 2">PG-01</strain>
    </source>
</reference>
<protein>
    <submittedName>
        <fullName evidence="1">Gliding motility-associated lipoprotein GldH</fullName>
    </submittedName>
</protein>
<keyword evidence="2" id="KW-1185">Reference proteome</keyword>
<keyword evidence="1" id="KW-0449">Lipoprotein</keyword>
<organism evidence="1 2">
    <name type="scientific">Sporocytophaga myxococcoides</name>
    <dbReference type="NCBI Taxonomy" id="153721"/>
    <lineage>
        <taxon>Bacteria</taxon>
        <taxon>Pseudomonadati</taxon>
        <taxon>Bacteroidota</taxon>
        <taxon>Cytophagia</taxon>
        <taxon>Cytophagales</taxon>
        <taxon>Cytophagaceae</taxon>
        <taxon>Sporocytophaga</taxon>
    </lineage>
</organism>